<accession>A0A1H5C578</accession>
<evidence type="ECO:0000313" key="3">
    <source>
        <dbReference type="Proteomes" id="UP000183561"/>
    </source>
</evidence>
<evidence type="ECO:0000259" key="1">
    <source>
        <dbReference type="Pfam" id="PF12146"/>
    </source>
</evidence>
<dbReference type="PANTHER" id="PTHR43265">
    <property type="entry name" value="ESTERASE ESTD"/>
    <property type="match status" value="1"/>
</dbReference>
<dbReference type="InterPro" id="IPR022742">
    <property type="entry name" value="Hydrolase_4"/>
</dbReference>
<dbReference type="Gene3D" id="3.40.50.1820">
    <property type="entry name" value="alpha/beta hydrolase"/>
    <property type="match status" value="1"/>
</dbReference>
<dbReference type="AlphaFoldDB" id="A0A1H5C578"/>
<dbReference type="OrthoDB" id="9809549at2"/>
<feature type="domain" description="Serine aminopeptidase S33" evidence="1">
    <location>
        <begin position="180"/>
        <end position="396"/>
    </location>
</feature>
<organism evidence="2 3">
    <name type="scientific">Rhodococcus koreensis</name>
    <dbReference type="NCBI Taxonomy" id="99653"/>
    <lineage>
        <taxon>Bacteria</taxon>
        <taxon>Bacillati</taxon>
        <taxon>Actinomycetota</taxon>
        <taxon>Actinomycetes</taxon>
        <taxon>Mycobacteriales</taxon>
        <taxon>Nocardiaceae</taxon>
        <taxon>Rhodococcus</taxon>
    </lineage>
</organism>
<evidence type="ECO:0000313" key="2">
    <source>
        <dbReference type="EMBL" id="SED61638.1"/>
    </source>
</evidence>
<dbReference type="RefSeq" id="WP_072943273.1">
    <property type="nucleotide sequence ID" value="NZ_FNSV01000005.1"/>
</dbReference>
<dbReference type="SUPFAM" id="SSF53474">
    <property type="entry name" value="alpha/beta-Hydrolases"/>
    <property type="match status" value="1"/>
</dbReference>
<gene>
    <name evidence="2" type="ORF">SAMN04490239_9005</name>
</gene>
<dbReference type="InterPro" id="IPR053145">
    <property type="entry name" value="AB_hydrolase_Est10"/>
</dbReference>
<dbReference type="Pfam" id="PF12146">
    <property type="entry name" value="Hydrolase_4"/>
    <property type="match status" value="1"/>
</dbReference>
<sequence length="433" mass="45696">MAEISVSASEVRLALSRFEKFAGLHGDVAVPMPLIRGAEVIADPFANIRGVRAPGLGIPRRLCIGTWRGRGVRSFVAARSGVPAIRVRTLGRGSGAEFDELIVTVPDAVRVAAQIRDVLDVERVGVPEHEVRFRSGDGTVLTGTVTVPAGAEGGPAAVILTGSGRLDRDGDHAKLPIGVSRALADALAEKGVASLRYDKRGVAHSGGNYLSAGLSDNIADAAAAVDWLGTTGGFGRNSIAVIGHSEGACLAVALGADRGVDPAAVVLLACPAVTGRQVLQWQSGKAVDGLPAPVRAVLRALRIDVKERQRAALEKLSRSTTDTARMGGRRVNARWFREFLDFDPKPLLRENPAPVLAITGAKDVQVDPADLTAIAELVPGQVDTVRVPDLTHLIRRDTAPPSLRAYRRLVRDAVDPEVLSLVADWTAGHLRRA</sequence>
<dbReference type="PANTHER" id="PTHR43265:SF1">
    <property type="entry name" value="ESTERASE ESTD"/>
    <property type="match status" value="1"/>
</dbReference>
<dbReference type="Proteomes" id="UP000183561">
    <property type="component" value="Unassembled WGS sequence"/>
</dbReference>
<keyword evidence="3" id="KW-1185">Reference proteome</keyword>
<name>A0A1H5C578_9NOCA</name>
<reference evidence="3" key="1">
    <citation type="submission" date="2016-10" db="EMBL/GenBank/DDBJ databases">
        <authorList>
            <person name="Varghese N."/>
            <person name="Submissions S."/>
        </authorList>
    </citation>
    <scope>NUCLEOTIDE SEQUENCE [LARGE SCALE GENOMIC DNA]</scope>
    <source>
        <strain evidence="3">DSM 44498</strain>
    </source>
</reference>
<protein>
    <recommendedName>
        <fullName evidence="1">Serine aminopeptidase S33 domain-containing protein</fullName>
    </recommendedName>
</protein>
<proteinExistence type="predicted"/>
<dbReference type="GO" id="GO:0052689">
    <property type="term" value="F:carboxylic ester hydrolase activity"/>
    <property type="evidence" value="ECO:0007669"/>
    <property type="project" value="TreeGrafter"/>
</dbReference>
<dbReference type="EMBL" id="FNSV01000005">
    <property type="protein sequence ID" value="SED61638.1"/>
    <property type="molecule type" value="Genomic_DNA"/>
</dbReference>
<dbReference type="InterPro" id="IPR029058">
    <property type="entry name" value="AB_hydrolase_fold"/>
</dbReference>